<evidence type="ECO:0000256" key="5">
    <source>
        <dbReference type="ARBA" id="ARBA00023002"/>
    </source>
</evidence>
<dbReference type="GO" id="GO:0046872">
    <property type="term" value="F:metal ion binding"/>
    <property type="evidence" value="ECO:0007669"/>
    <property type="project" value="UniProtKB-KW"/>
</dbReference>
<protein>
    <recommendedName>
        <fullName evidence="11">Epoxyqueuosine reductase</fullName>
    </recommendedName>
</protein>
<reference evidence="10" key="1">
    <citation type="submission" date="2021-01" db="EMBL/GenBank/DDBJ databases">
        <authorList>
            <person name="Corre E."/>
            <person name="Pelletier E."/>
            <person name="Niang G."/>
            <person name="Scheremetjew M."/>
            <person name="Finn R."/>
            <person name="Kale V."/>
            <person name="Holt S."/>
            <person name="Cochrane G."/>
            <person name="Meng A."/>
            <person name="Brown T."/>
            <person name="Cohen L."/>
        </authorList>
    </citation>
    <scope>NUCLEOTIDE SEQUENCE</scope>
    <source>
        <strain evidence="10">RCC1537</strain>
    </source>
</reference>
<dbReference type="GO" id="GO:0051539">
    <property type="term" value="F:4 iron, 4 sulfur cluster binding"/>
    <property type="evidence" value="ECO:0007669"/>
    <property type="project" value="UniProtKB-KW"/>
</dbReference>
<keyword evidence="1" id="KW-0004">4Fe-4S</keyword>
<evidence type="ECO:0000256" key="4">
    <source>
        <dbReference type="ARBA" id="ARBA00022785"/>
    </source>
</evidence>
<evidence type="ECO:0008006" key="11">
    <source>
        <dbReference type="Google" id="ProtNLM"/>
    </source>
</evidence>
<keyword evidence="5" id="KW-0560">Oxidoreductase</keyword>
<gene>
    <name evidence="10" type="ORF">PLUT1463_LOCUS6278</name>
</gene>
<dbReference type="AlphaFoldDB" id="A0A7R9YKK5"/>
<name>A0A7R9YKK5_DIALT</name>
<accession>A0A7R9YKK5</accession>
<evidence type="ECO:0000256" key="6">
    <source>
        <dbReference type="ARBA" id="ARBA00023004"/>
    </source>
</evidence>
<evidence type="ECO:0000256" key="1">
    <source>
        <dbReference type="ARBA" id="ARBA00022485"/>
    </source>
</evidence>
<dbReference type="InterPro" id="IPR003828">
    <property type="entry name" value="QueH"/>
</dbReference>
<evidence type="ECO:0000256" key="3">
    <source>
        <dbReference type="ARBA" id="ARBA00022723"/>
    </source>
</evidence>
<keyword evidence="7" id="KW-0411">Iron-sulfur</keyword>
<evidence type="ECO:0000313" key="10">
    <source>
        <dbReference type="EMBL" id="CAD8271964.1"/>
    </source>
</evidence>
<keyword evidence="2" id="KW-0819">tRNA processing</keyword>
<evidence type="ECO:0000256" key="9">
    <source>
        <dbReference type="ARBA" id="ARBA00023284"/>
    </source>
</evidence>
<dbReference type="Pfam" id="PF02677">
    <property type="entry name" value="QueH"/>
    <property type="match status" value="1"/>
</dbReference>
<keyword evidence="6" id="KW-0408">Iron</keyword>
<keyword evidence="4" id="KW-0671">Queuosine biosynthesis</keyword>
<sequence length="226" mass="26345">MDVTIFFYNPNIHPRKEYELRKAENVRYAQQLGVPIIDADYDVDEWFRRARGLEFSPERGARCTMCFDMRMERTALYAHEHGFNVITTTNATSRWKDAAQVDASGQRAAARYDGVQYWWRDWQTDEMSRRKYEINAQQRFYKQEYCGCTYSLRDSNLWRAKQGLPPIDVGSSESVYSDASADSEEESRDVVAGFFRDSAAFEEELRATYARRRKGGVGAKPADDNW</sequence>
<dbReference type="EMBL" id="HBEB01009679">
    <property type="protein sequence ID" value="CAD8271964.1"/>
    <property type="molecule type" value="Transcribed_RNA"/>
</dbReference>
<keyword evidence="9" id="KW-0676">Redox-active center</keyword>
<dbReference type="GO" id="GO:0008616">
    <property type="term" value="P:tRNA queuosine(34) biosynthetic process"/>
    <property type="evidence" value="ECO:0007669"/>
    <property type="project" value="UniProtKB-KW"/>
</dbReference>
<evidence type="ECO:0000256" key="7">
    <source>
        <dbReference type="ARBA" id="ARBA00023014"/>
    </source>
</evidence>
<dbReference type="GO" id="GO:0016491">
    <property type="term" value="F:oxidoreductase activity"/>
    <property type="evidence" value="ECO:0007669"/>
    <property type="project" value="UniProtKB-KW"/>
</dbReference>
<organism evidence="10">
    <name type="scientific">Diacronema lutheri</name>
    <name type="common">Unicellular marine alga</name>
    <name type="synonym">Monochrysis lutheri</name>
    <dbReference type="NCBI Taxonomy" id="2081491"/>
    <lineage>
        <taxon>Eukaryota</taxon>
        <taxon>Haptista</taxon>
        <taxon>Haptophyta</taxon>
        <taxon>Pavlovophyceae</taxon>
        <taxon>Pavlovales</taxon>
        <taxon>Pavlovaceae</taxon>
        <taxon>Diacronema</taxon>
    </lineage>
</organism>
<evidence type="ECO:0000256" key="2">
    <source>
        <dbReference type="ARBA" id="ARBA00022694"/>
    </source>
</evidence>
<keyword evidence="8" id="KW-1015">Disulfide bond</keyword>
<keyword evidence="3" id="KW-0479">Metal-binding</keyword>
<evidence type="ECO:0000256" key="8">
    <source>
        <dbReference type="ARBA" id="ARBA00023157"/>
    </source>
</evidence>
<dbReference type="PANTHER" id="PTHR36701">
    <property type="entry name" value="EPOXYQUEUOSINE REDUCTASE QUEH"/>
    <property type="match status" value="1"/>
</dbReference>
<proteinExistence type="predicted"/>
<dbReference type="PANTHER" id="PTHR36701:SF1">
    <property type="entry name" value="EPOXYQUEUOSINE REDUCTASE QUEH"/>
    <property type="match status" value="1"/>
</dbReference>